<sequence length="281" mass="31196">MPAQDEYALLPQRSSPNHSSDDEYSKEYSYVPKSGYYLSTTSLITILVLLVTSSSIALISTLTATHLSSRLQSSDLSISSLPRPNQFIGLENIPADAPERETVFRFPDLIGRISRTQPTHVFNSDEDKGRVEITPEDSMILQWQTPQDGVEDCAIAGVFPIEAERGGKPFMAAGNTHAIEVWNVTAEEIISPSSLNYQTRPSRGILLGTLNVTEDMRDKTHWFVCPEGRIQTVELTCPTENCAVEFLMNFQLPMLTIDLLQREKTSTSLYSRSTNNASCGV</sequence>
<accession>A0A164W641</accession>
<dbReference type="EMBL" id="KV419403">
    <property type="protein sequence ID" value="KZS94770.1"/>
    <property type="molecule type" value="Genomic_DNA"/>
</dbReference>
<gene>
    <name evidence="3" type="ORF">SISNIDRAFT_465043</name>
</gene>
<keyword evidence="2" id="KW-0472">Membrane</keyword>
<keyword evidence="2" id="KW-0812">Transmembrane</keyword>
<evidence type="ECO:0000313" key="4">
    <source>
        <dbReference type="Proteomes" id="UP000076722"/>
    </source>
</evidence>
<keyword evidence="4" id="KW-1185">Reference proteome</keyword>
<dbReference type="AlphaFoldDB" id="A0A164W641"/>
<evidence type="ECO:0000256" key="1">
    <source>
        <dbReference type="SAM" id="MobiDB-lite"/>
    </source>
</evidence>
<dbReference type="Proteomes" id="UP000076722">
    <property type="component" value="Unassembled WGS sequence"/>
</dbReference>
<organism evidence="3 4">
    <name type="scientific">Sistotremastrum niveocremeum HHB9708</name>
    <dbReference type="NCBI Taxonomy" id="1314777"/>
    <lineage>
        <taxon>Eukaryota</taxon>
        <taxon>Fungi</taxon>
        <taxon>Dikarya</taxon>
        <taxon>Basidiomycota</taxon>
        <taxon>Agaricomycotina</taxon>
        <taxon>Agaricomycetes</taxon>
        <taxon>Sistotremastrales</taxon>
        <taxon>Sistotremastraceae</taxon>
        <taxon>Sertulicium</taxon>
        <taxon>Sertulicium niveocremeum</taxon>
    </lineage>
</organism>
<dbReference type="OrthoDB" id="8300214at2759"/>
<name>A0A164W641_9AGAM</name>
<proteinExistence type="predicted"/>
<evidence type="ECO:0000313" key="3">
    <source>
        <dbReference type="EMBL" id="KZS94770.1"/>
    </source>
</evidence>
<protein>
    <submittedName>
        <fullName evidence="3">Uncharacterized protein</fullName>
    </submittedName>
</protein>
<reference evidence="3 4" key="1">
    <citation type="journal article" date="2016" name="Mol. Biol. Evol.">
        <title>Comparative Genomics of Early-Diverging Mushroom-Forming Fungi Provides Insights into the Origins of Lignocellulose Decay Capabilities.</title>
        <authorList>
            <person name="Nagy L.G."/>
            <person name="Riley R."/>
            <person name="Tritt A."/>
            <person name="Adam C."/>
            <person name="Daum C."/>
            <person name="Floudas D."/>
            <person name="Sun H."/>
            <person name="Yadav J.S."/>
            <person name="Pangilinan J."/>
            <person name="Larsson K.H."/>
            <person name="Matsuura K."/>
            <person name="Barry K."/>
            <person name="Labutti K."/>
            <person name="Kuo R."/>
            <person name="Ohm R.A."/>
            <person name="Bhattacharya S.S."/>
            <person name="Shirouzu T."/>
            <person name="Yoshinaga Y."/>
            <person name="Martin F.M."/>
            <person name="Grigoriev I.V."/>
            <person name="Hibbett D.S."/>
        </authorList>
    </citation>
    <scope>NUCLEOTIDE SEQUENCE [LARGE SCALE GENOMIC DNA]</scope>
    <source>
        <strain evidence="3 4">HHB9708</strain>
    </source>
</reference>
<feature type="transmembrane region" description="Helical" evidence="2">
    <location>
        <begin position="36"/>
        <end position="62"/>
    </location>
</feature>
<keyword evidence="2" id="KW-1133">Transmembrane helix</keyword>
<feature type="region of interest" description="Disordered" evidence="1">
    <location>
        <begin position="1"/>
        <end position="25"/>
    </location>
</feature>
<evidence type="ECO:0000256" key="2">
    <source>
        <dbReference type="SAM" id="Phobius"/>
    </source>
</evidence>